<dbReference type="Gene3D" id="2.120.10.30">
    <property type="entry name" value="TolB, C-terminal domain"/>
    <property type="match status" value="1"/>
</dbReference>
<dbReference type="InterPro" id="IPR011042">
    <property type="entry name" value="6-blade_b-propeller_TolB-like"/>
</dbReference>
<gene>
    <name evidence="1" type="ORF">T190423A01A_20358</name>
</gene>
<accession>A0ABP1EW00</accession>
<comment type="caution">
    <text evidence="1">The sequence shown here is derived from an EMBL/GenBank/DDBJ whole genome shotgun (WGS) entry which is preliminary data.</text>
</comment>
<reference evidence="1 2" key="1">
    <citation type="submission" date="2024-05" db="EMBL/GenBank/DDBJ databases">
        <authorList>
            <person name="Duchaud E."/>
        </authorList>
    </citation>
    <scope>NUCLEOTIDE SEQUENCE [LARGE SCALE GENOMIC DNA]</scope>
    <source>
        <strain evidence="1">Ena-SAMPLE-TAB-13-05-2024-13:56:06:370-140308</strain>
    </source>
</reference>
<protein>
    <submittedName>
        <fullName evidence="1">WD40 repeat protein</fullName>
    </submittedName>
</protein>
<evidence type="ECO:0000313" key="2">
    <source>
        <dbReference type="Proteomes" id="UP001497527"/>
    </source>
</evidence>
<dbReference type="InterPro" id="IPR011659">
    <property type="entry name" value="WD40"/>
</dbReference>
<proteinExistence type="predicted"/>
<dbReference type="Proteomes" id="UP001497527">
    <property type="component" value="Unassembled WGS sequence"/>
</dbReference>
<dbReference type="EMBL" id="CAXJIO010000011">
    <property type="protein sequence ID" value="CAL2102607.1"/>
    <property type="molecule type" value="Genomic_DNA"/>
</dbReference>
<keyword evidence="2" id="KW-1185">Reference proteome</keyword>
<dbReference type="RefSeq" id="WP_348716071.1">
    <property type="nucleotide sequence ID" value="NZ_CAXJIO010000011.1"/>
</dbReference>
<organism evidence="1 2">
    <name type="scientific">Tenacibaculum polynesiense</name>
    <dbReference type="NCBI Taxonomy" id="3137857"/>
    <lineage>
        <taxon>Bacteria</taxon>
        <taxon>Pseudomonadati</taxon>
        <taxon>Bacteroidota</taxon>
        <taxon>Flavobacteriia</taxon>
        <taxon>Flavobacteriales</taxon>
        <taxon>Flavobacteriaceae</taxon>
        <taxon>Tenacibaculum</taxon>
    </lineage>
</organism>
<name>A0ABP1EW00_9FLAO</name>
<dbReference type="SUPFAM" id="SSF82171">
    <property type="entry name" value="DPP6 N-terminal domain-like"/>
    <property type="match status" value="1"/>
</dbReference>
<evidence type="ECO:0000313" key="1">
    <source>
        <dbReference type="EMBL" id="CAL2102607.1"/>
    </source>
</evidence>
<sequence length="307" mass="35733">MKKFFFLVTIIFSQIGFAQKPSLFLSELFEDLPNVRDFSMNKNQDEFYFTIESYLKEYSFIAYSKKINGKWQKPRVVSFSGQYKDLEPFLSPDGLKLFFASNRKDNSSGEIKNDIDIWYVTRSSLSDKWSEPINVGTNINTAANEFYPSVTNNGDLFFTAEYENSIGKEDIYVSRFVNGKYLKPIPLNSNVNSEKYEFNAFIAPDESFILFTSYGRKDDLGRGDIYISRKGKNNEWEKAVHFPNINSKRLDYCPFVDIYTQTLYFTSNPSEITKSFKQKKSLEDIVKHIKNTPNGLSRIYTFPFSKK</sequence>
<dbReference type="Pfam" id="PF07676">
    <property type="entry name" value="PD40"/>
    <property type="match status" value="2"/>
</dbReference>